<name>A0A9P8RU03_9PEZI</name>
<keyword evidence="2" id="KW-0472">Membrane</keyword>
<organism evidence="3 4">
    <name type="scientific">Trichoglossum hirsutum</name>
    <dbReference type="NCBI Taxonomy" id="265104"/>
    <lineage>
        <taxon>Eukaryota</taxon>
        <taxon>Fungi</taxon>
        <taxon>Dikarya</taxon>
        <taxon>Ascomycota</taxon>
        <taxon>Pezizomycotina</taxon>
        <taxon>Geoglossomycetes</taxon>
        <taxon>Geoglossales</taxon>
        <taxon>Geoglossaceae</taxon>
        <taxon>Trichoglossum</taxon>
    </lineage>
</organism>
<feature type="region of interest" description="Disordered" evidence="1">
    <location>
        <begin position="367"/>
        <end position="506"/>
    </location>
</feature>
<comment type="caution">
    <text evidence="3">The sequence shown here is derived from an EMBL/GenBank/DDBJ whole genome shotgun (WGS) entry which is preliminary data.</text>
</comment>
<feature type="transmembrane region" description="Helical" evidence="2">
    <location>
        <begin position="314"/>
        <end position="340"/>
    </location>
</feature>
<dbReference type="Proteomes" id="UP000750711">
    <property type="component" value="Unassembled WGS sequence"/>
</dbReference>
<keyword evidence="2" id="KW-0812">Transmembrane</keyword>
<feature type="compositionally biased region" description="Polar residues" evidence="1">
    <location>
        <begin position="396"/>
        <end position="416"/>
    </location>
</feature>
<reference evidence="3" key="1">
    <citation type="submission" date="2021-03" db="EMBL/GenBank/DDBJ databases">
        <title>Comparative genomics and phylogenomic investigation of the class Geoglossomycetes provide insights into ecological specialization and systematics.</title>
        <authorList>
            <person name="Melie T."/>
            <person name="Pirro S."/>
            <person name="Miller A.N."/>
            <person name="Quandt A."/>
        </authorList>
    </citation>
    <scope>NUCLEOTIDE SEQUENCE</scope>
    <source>
        <strain evidence="3">CAQ_001_2017</strain>
    </source>
</reference>
<dbReference type="PANTHER" id="PTHR42069:SF1">
    <property type="entry name" value="MARVEL DOMAIN-CONTAINING PROTEIN"/>
    <property type="match status" value="1"/>
</dbReference>
<dbReference type="EMBL" id="JAGHQM010000033">
    <property type="protein sequence ID" value="KAH0566118.1"/>
    <property type="molecule type" value="Genomic_DNA"/>
</dbReference>
<keyword evidence="4" id="KW-1185">Reference proteome</keyword>
<feature type="transmembrane region" description="Helical" evidence="2">
    <location>
        <begin position="248"/>
        <end position="269"/>
    </location>
</feature>
<feature type="region of interest" description="Disordered" evidence="1">
    <location>
        <begin position="1"/>
        <end position="75"/>
    </location>
</feature>
<feature type="compositionally biased region" description="Polar residues" evidence="1">
    <location>
        <begin position="461"/>
        <end position="489"/>
    </location>
</feature>
<accession>A0A9P8RU03</accession>
<evidence type="ECO:0000256" key="1">
    <source>
        <dbReference type="SAM" id="MobiDB-lite"/>
    </source>
</evidence>
<evidence type="ECO:0000313" key="3">
    <source>
        <dbReference type="EMBL" id="KAH0566118.1"/>
    </source>
</evidence>
<feature type="compositionally biased region" description="Polar residues" evidence="1">
    <location>
        <begin position="1"/>
        <end position="28"/>
    </location>
</feature>
<keyword evidence="2" id="KW-1133">Transmembrane helix</keyword>
<dbReference type="PANTHER" id="PTHR42069">
    <property type="entry name" value="HYPHAL ANASTAMOSIS-8 PROTEIN"/>
    <property type="match status" value="1"/>
</dbReference>
<feature type="region of interest" description="Disordered" evidence="1">
    <location>
        <begin position="100"/>
        <end position="131"/>
    </location>
</feature>
<evidence type="ECO:0000256" key="2">
    <source>
        <dbReference type="SAM" id="Phobius"/>
    </source>
</evidence>
<feature type="transmembrane region" description="Helical" evidence="2">
    <location>
        <begin position="167"/>
        <end position="193"/>
    </location>
</feature>
<evidence type="ECO:0000313" key="4">
    <source>
        <dbReference type="Proteomes" id="UP000750711"/>
    </source>
</evidence>
<sequence length="506" mass="55797">MSQTTTDAKTDPFVTTRSRTPSNSSVPSLKTPRTPRFAEATAVHSPIEPSQTNRSPFADPPGTMTNHYQPQPQPSDVGFGYISESDPAKHATYPGVAVEEEDKSTRYLTPGSPLKSAMKSPGTPRNIKSPLSPTFREEQLLEKQEHLTEKEQAKDLKVKFRVRLAKVVLRGVNFSCSLIVLSMISTTFTIFNATKTLPPRNNLPAWAPNTRPWPQITLLVIASISLLMSILIMTAYWRGGHRRAEKAAVYYTVFAVGTFVFSIVMWGIAAGVLNSSKLNGQGKDLWGWSCKDNKRRQLFQQDVSYALICRLQGWSLICCIIEVVVETITIVIYGIVFYRFASKRRLRKSMDIRDKARTDLYLAQLRSQSAPNTPGLTPGFPHTPSFPHTPKFASSDDPQSQAEEGQFATKPQSFSQPKPFALQPPPIKVQGATPQPPQEGFDPAPAAPGEQQYDAVPIPQAYTSPVASPSFPPTQSTAPGQAFTTSTRVESPPTSPRFPPPPKSRK</sequence>
<proteinExistence type="predicted"/>
<feature type="compositionally biased region" description="Pro residues" evidence="1">
    <location>
        <begin position="493"/>
        <end position="506"/>
    </location>
</feature>
<dbReference type="AlphaFoldDB" id="A0A9P8RU03"/>
<protein>
    <submittedName>
        <fullName evidence="3">Uncharacterized protein</fullName>
    </submittedName>
</protein>
<gene>
    <name evidence="3" type="ORF">GP486_000479</name>
</gene>
<feature type="transmembrane region" description="Helical" evidence="2">
    <location>
        <begin position="213"/>
        <end position="236"/>
    </location>
</feature>